<sequence>MSLANYQRVQTIAESPRNTEFRLVSQITGDMIAARDAGLKGSELVSALHRNREMWGAFSTACGTAGNALPDELRAGIISLALWVDRFTSEVITGREPIDELIAVNRLILEGLAPEQAAAA</sequence>
<protein>
    <submittedName>
        <fullName evidence="1">Flagellar biosynthesis regulator FlaF</fullName>
    </submittedName>
</protein>
<reference evidence="1 2" key="1">
    <citation type="submission" date="2023-08" db="EMBL/GenBank/DDBJ databases">
        <title>genomic of DY56.</title>
        <authorList>
            <person name="Wang Y."/>
        </authorList>
    </citation>
    <scope>NUCLEOTIDE SEQUENCE [LARGE SCALE GENOMIC DNA]</scope>
    <source>
        <strain evidence="1 2">DY56-A-20</strain>
    </source>
</reference>
<dbReference type="RefSeq" id="WP_305928665.1">
    <property type="nucleotide sequence ID" value="NZ_JAVAIL010000001.1"/>
</dbReference>
<comment type="caution">
    <text evidence="1">The sequence shown here is derived from an EMBL/GenBank/DDBJ whole genome shotgun (WGS) entry which is preliminary data.</text>
</comment>
<organism evidence="1 2">
    <name type="scientific">Qipengyuania benthica</name>
    <dbReference type="NCBI Taxonomy" id="3067651"/>
    <lineage>
        <taxon>Bacteria</taxon>
        <taxon>Pseudomonadati</taxon>
        <taxon>Pseudomonadota</taxon>
        <taxon>Alphaproteobacteria</taxon>
        <taxon>Sphingomonadales</taxon>
        <taxon>Erythrobacteraceae</taxon>
        <taxon>Qipengyuania</taxon>
    </lineage>
</organism>
<dbReference type="InterPro" id="IPR010845">
    <property type="entry name" value="FlaF"/>
</dbReference>
<dbReference type="Pfam" id="PF07309">
    <property type="entry name" value="FlaF"/>
    <property type="match status" value="1"/>
</dbReference>
<keyword evidence="1" id="KW-0969">Cilium</keyword>
<gene>
    <name evidence="1" type="ORF">Q9K01_02710</name>
</gene>
<evidence type="ECO:0000313" key="2">
    <source>
        <dbReference type="Proteomes" id="UP001235664"/>
    </source>
</evidence>
<keyword evidence="1" id="KW-0966">Cell projection</keyword>
<accession>A0ABT9H5E2</accession>
<name>A0ABT9H5E2_9SPHN</name>
<dbReference type="Proteomes" id="UP001235664">
    <property type="component" value="Unassembled WGS sequence"/>
</dbReference>
<keyword evidence="2" id="KW-1185">Reference proteome</keyword>
<dbReference type="EMBL" id="JAVAIL010000001">
    <property type="protein sequence ID" value="MDP4538534.1"/>
    <property type="molecule type" value="Genomic_DNA"/>
</dbReference>
<evidence type="ECO:0000313" key="1">
    <source>
        <dbReference type="EMBL" id="MDP4538534.1"/>
    </source>
</evidence>
<keyword evidence="1" id="KW-0282">Flagellum</keyword>
<proteinExistence type="predicted"/>